<dbReference type="PANTHER" id="PTHR11051:SF8">
    <property type="entry name" value="PROTEIN-GLUCOSYLGALACTOSYLHYDROXYLYSINE GLUCOSIDASE"/>
    <property type="match status" value="1"/>
</dbReference>
<feature type="domain" description="Glycoside hydrolase family 65 central catalytic" evidence="1">
    <location>
        <begin position="362"/>
        <end position="548"/>
    </location>
</feature>
<sequence length="870" mass="99886">MEQELRVLYWKTLQREPSFLEKSNHLNNLISGFMNIDDVKVVLEESGEYKNLQSDYGGEVSYDRTSYTIELTNANENNYDGVNLSNGKICVKTSSKPYETELSVITTNYEFNSLGRYNNNIANAFTFTNVKFFSMDYDTISITDMKQSLNMYTATFSMTYTIQYAISGVVLNLTHEWMALQQYPYCFLQTFSIENGSVNDIDLDMYHILSCGDNLSNVEYYNNTVDGLKTFSGKGFDKEKGITMATNSAYLFEDVEMRVQGLGIVNESTSYNKLSVNVVANGTTKFNIVSGVMSSSDFVDPPRELLRILQNIKNKQLKVEHNQQWINIWKTADIVLSQKTNIEADELDLANEEMEVFQKHLKYSLFNVFSIVRDDVNVDVNTLNLSAVDLTGEIFWNAEMFLIPVLLLLRPKCAGVLLDFRYKQLQNARNLALAYGHKGSQYPYKEDVVHYNDMYWTSGTPVYAFNTGLIAISAWNYYRVTLDKYWLHEKGFPILQNCARFFQSLFDEDLNLIAVYTMNNLVEENNALTKYLAIHVLKNYREACFELSFNIPPDINDLYNSVRNEVVSLTNTINANTSTMLPQNVTIKTENNDITLYNTDTMELIGSRYGGHSGNYLKLDSLVDYVFTVDKNTYVKLYDVMNVEISEFDGTAKYSTKYGLTDGTVYILAGNVSSYSNLYLKDYVFGKNAFVGTVDKPFHNIIETQSENTVLESHFILMTYYSTMFFNTNNSLNKSDIIQDNLMYYNLTNVNSDSFINKFIKANLEGLLAQDVGLNTAKEYYINKFDSTMKSIFNSPEISKPWGNHDYHAFMIFNFLTSIIKLRIKGTISDQRFYTDTFGIDSRTGYILPKYWNKATVIYNKTELIVANEY</sequence>
<dbReference type="Gene3D" id="1.50.10.10">
    <property type="match status" value="1"/>
</dbReference>
<dbReference type="InterPro" id="IPR005195">
    <property type="entry name" value="Glyco_hydro_65_M"/>
</dbReference>
<dbReference type="SUPFAM" id="SSF48208">
    <property type="entry name" value="Six-hairpin glycosidases"/>
    <property type="match status" value="1"/>
</dbReference>
<dbReference type="Pfam" id="PF03632">
    <property type="entry name" value="Glyco_hydro_65m"/>
    <property type="match status" value="1"/>
</dbReference>
<dbReference type="InterPro" id="IPR012341">
    <property type="entry name" value="6hp_glycosidase-like_sf"/>
</dbReference>
<accession>A0A7L9AXQ8</accession>
<dbReference type="PANTHER" id="PTHR11051">
    <property type="entry name" value="GLYCOSYL HYDROLASE-RELATED"/>
    <property type="match status" value="1"/>
</dbReference>
<dbReference type="InterPro" id="IPR008928">
    <property type="entry name" value="6-hairpin_glycosidase_sf"/>
</dbReference>
<organism evidence="2">
    <name type="scientific">Pyramimonas orientalis virus</name>
    <name type="common">PoV01</name>
    <dbReference type="NCBI Taxonomy" id="455367"/>
    <lineage>
        <taxon>Viruses</taxon>
        <taxon>Varidnaviria</taxon>
        <taxon>Bamfordvirae</taxon>
        <taxon>Nucleocytoviricota</taxon>
        <taxon>Megaviricetes</taxon>
        <taxon>Imitervirales</taxon>
        <taxon>Allomimiviridae</taxon>
        <taxon>Heliosvirus</taxon>
        <taxon>Heliosvirus raunefjordenense</taxon>
    </lineage>
</organism>
<evidence type="ECO:0000259" key="1">
    <source>
        <dbReference type="Pfam" id="PF03632"/>
    </source>
</evidence>
<evidence type="ECO:0000313" key="2">
    <source>
        <dbReference type="EMBL" id="QOI90399.1"/>
    </source>
</evidence>
<proteinExistence type="predicted"/>
<name>A0A7L9AXQ8_POV01</name>
<gene>
    <name evidence="2" type="ORF">HWQ62_00262</name>
</gene>
<protein>
    <recommendedName>
        <fullName evidence="1">Glycoside hydrolase family 65 central catalytic domain-containing protein</fullName>
    </recommendedName>
</protein>
<organismHost>
    <name type="scientific">Pyramimonas plurioculata</name>
    <dbReference type="NCBI Taxonomy" id="36893"/>
</organismHost>
<dbReference type="EMBL" id="MT663536">
    <property type="protein sequence ID" value="QOI90399.1"/>
    <property type="molecule type" value="Genomic_DNA"/>
</dbReference>
<reference evidence="2" key="1">
    <citation type="submission" date="2020-06" db="EMBL/GenBank/DDBJ databases">
        <title>Lateral gene transfer of anion-conducting channel rhodopsins between green algae and giant viruses.</title>
        <authorList>
            <person name="Rozenberg A."/>
            <person name="Oppermann J."/>
            <person name="Wietek J."/>
            <person name="Fernandez Lahore R.G."/>
            <person name="Sandaa R.-A."/>
            <person name="Bratbak G."/>
            <person name="Hegemann P."/>
            <person name="Beja O."/>
        </authorList>
    </citation>
    <scope>NUCLEOTIDE SEQUENCE</scope>
    <source>
        <strain evidence="2">01B</strain>
    </source>
</reference>
<dbReference type="GO" id="GO:0004553">
    <property type="term" value="F:hydrolase activity, hydrolyzing O-glycosyl compounds"/>
    <property type="evidence" value="ECO:0007669"/>
    <property type="project" value="TreeGrafter"/>
</dbReference>
<dbReference type="GO" id="GO:0005975">
    <property type="term" value="P:carbohydrate metabolic process"/>
    <property type="evidence" value="ECO:0007669"/>
    <property type="project" value="InterPro"/>
</dbReference>